<feature type="binding site" evidence="5">
    <location>
        <position position="358"/>
    </location>
    <ligand>
        <name>Ca(2+)</name>
        <dbReference type="ChEBI" id="CHEBI:29108"/>
    </ligand>
</feature>
<dbReference type="AlphaFoldDB" id="A0A1S2VKK4"/>
<dbReference type="Pfam" id="PF01804">
    <property type="entry name" value="Penicil_amidase"/>
    <property type="match status" value="1"/>
</dbReference>
<reference evidence="6 7" key="1">
    <citation type="submission" date="2016-10" db="EMBL/GenBank/DDBJ databases">
        <title>Arsenicibacter rosenii gen. nov., sp. nov., an efficient arsenic-methylating bacterium isolated from an arsenic-contaminated paddy soil.</title>
        <authorList>
            <person name="Huang K."/>
        </authorList>
    </citation>
    <scope>NUCLEOTIDE SEQUENCE [LARGE SCALE GENOMIC DNA]</scope>
    <source>
        <strain evidence="6 7">SM-1</strain>
    </source>
</reference>
<dbReference type="InterPro" id="IPR002692">
    <property type="entry name" value="S45"/>
</dbReference>
<dbReference type="InterPro" id="IPR043146">
    <property type="entry name" value="Penicillin_amidase_N_B-knob"/>
</dbReference>
<dbReference type="InterPro" id="IPR043147">
    <property type="entry name" value="Penicillin_amidase_A-knob"/>
</dbReference>
<keyword evidence="5" id="KW-0479">Metal-binding</keyword>
<dbReference type="PANTHER" id="PTHR34218:SF4">
    <property type="entry name" value="ACYL-HOMOSERINE LACTONE ACYLASE QUIP"/>
    <property type="match status" value="1"/>
</dbReference>
<evidence type="ECO:0000256" key="2">
    <source>
        <dbReference type="ARBA" id="ARBA00022801"/>
    </source>
</evidence>
<evidence type="ECO:0000256" key="4">
    <source>
        <dbReference type="PIRSR" id="PIRSR001227-1"/>
    </source>
</evidence>
<dbReference type="GO" id="GO:0017000">
    <property type="term" value="P:antibiotic biosynthetic process"/>
    <property type="evidence" value="ECO:0007669"/>
    <property type="project" value="InterPro"/>
</dbReference>
<evidence type="ECO:0000313" key="6">
    <source>
        <dbReference type="EMBL" id="OIN58930.1"/>
    </source>
</evidence>
<evidence type="ECO:0000313" key="7">
    <source>
        <dbReference type="Proteomes" id="UP000181790"/>
    </source>
</evidence>
<gene>
    <name evidence="6" type="ORF">BLX24_11950</name>
</gene>
<accession>A0A1S2VKK4</accession>
<comment type="cofactor">
    <cofactor evidence="5">
        <name>Ca(2+)</name>
        <dbReference type="ChEBI" id="CHEBI:29108"/>
    </cofactor>
    <text evidence="5">Binds 1 Ca(2+) ion per dimer.</text>
</comment>
<feature type="active site" description="Nucleophile" evidence="4">
    <location>
        <position position="283"/>
    </location>
</feature>
<dbReference type="Gene3D" id="3.60.20.10">
    <property type="entry name" value="Glutamine Phosphoribosylpyrophosphate, subunit 1, domain 1"/>
    <property type="match status" value="1"/>
</dbReference>
<name>A0A1S2VKK4_9BACT</name>
<sequence>MNNLKAIGSSVLALTIVLALNRPWGAIPAFGPLLSPFTGFWQNAESVATTDLEFTIKGTRQPVTVLFDDIGVPHVFAQNDYDAYFAQGFVTARDRLWQMEFQTHAAAGRISEIVGERALELDRFNRRMGMGFGAEKAVKAMLADPKTKEIVEAYTAGINAWIEQLSPGKYPIEYKLLGYAPEPWTPIKCAYLLKQMTSTLAMGADDLRMTNLLKKYGAGVVADLFPDYPTREDPIIPSGTKWDFTPLPVPATPKDSVMQQRLLGMAAPAFNAGLIRHDPSVGSNNWAVGAEKSATGYPILANDPHLTLSLPSIWYQIQIVTPTLNVYGASLPGAPGVIIGFNKNVAWGVTNVGADVLDFYTIQFKDDQHSAYLHDRQWKQTTRRIERIKVKGKPDVVDTVYYTHHGPVVYMGAQKPFRPNIPVGHAARWIAHEAANDLLCFYQLNRATNYDDYVKALAHYAAPAQNFVFADNSRNIAISPNGRFPLKWKDQGKFLLDGTSPAYDWQGWIPAEQNPRVKNPPRGFVSSANQFSTDPTYPYYLNWQFAPAERGRRINQRLAAMKGATADSLRGLQNDNLNLRAVDALPVWMPLVDVKRLSGLQTKALGVMNAWNRYNDADAVGASIFTVWYEQLMEAVWKDEFDAGDTLPMRYPGFDRTLTLMQRDPQSRWFDNTKTPQRETIADIVTQSFQAACDSLQRKHGELGTGWAWSKHKNTSVRHLLPGMDAFSAIGVQNGGGATVVNATSEKHGPSWRMVVALGPSPKAYGVYPGGQSGNPGSPLYQNMIQTWADGKLNELLYFQQVTGKHPRLAYKLVLQQR</sequence>
<keyword evidence="5" id="KW-0106">Calcium</keyword>
<proteinExistence type="inferred from homology"/>
<evidence type="ECO:0000256" key="5">
    <source>
        <dbReference type="PIRSR" id="PIRSR001227-2"/>
    </source>
</evidence>
<evidence type="ECO:0000256" key="1">
    <source>
        <dbReference type="ARBA" id="ARBA00006586"/>
    </source>
</evidence>
<comment type="similarity">
    <text evidence="1">Belongs to the peptidase S45 family.</text>
</comment>
<dbReference type="InterPro" id="IPR023343">
    <property type="entry name" value="Penicillin_amidase_dom1"/>
</dbReference>
<protein>
    <submittedName>
        <fullName evidence="6">Penicillin acylase family protein</fullName>
    </submittedName>
</protein>
<dbReference type="Gene3D" id="1.10.439.10">
    <property type="entry name" value="Penicillin Amidohydrolase, domain 1"/>
    <property type="match status" value="1"/>
</dbReference>
<keyword evidence="3" id="KW-0865">Zymogen</keyword>
<dbReference type="SUPFAM" id="SSF56235">
    <property type="entry name" value="N-terminal nucleophile aminohydrolases (Ntn hydrolases)"/>
    <property type="match status" value="1"/>
</dbReference>
<dbReference type="GO" id="GO:0016811">
    <property type="term" value="F:hydrolase activity, acting on carbon-nitrogen (but not peptide) bonds, in linear amides"/>
    <property type="evidence" value="ECO:0007669"/>
    <property type="project" value="InterPro"/>
</dbReference>
<dbReference type="CDD" id="cd03747">
    <property type="entry name" value="Ntn_PGA_like"/>
    <property type="match status" value="1"/>
</dbReference>
<dbReference type="InterPro" id="IPR029055">
    <property type="entry name" value="Ntn_hydrolases_N"/>
</dbReference>
<comment type="caution">
    <text evidence="6">The sequence shown here is derived from an EMBL/GenBank/DDBJ whole genome shotgun (WGS) entry which is preliminary data.</text>
</comment>
<dbReference type="RefSeq" id="WP_071503381.1">
    <property type="nucleotide sequence ID" value="NZ_MORL01000005.1"/>
</dbReference>
<evidence type="ECO:0000256" key="3">
    <source>
        <dbReference type="ARBA" id="ARBA00023145"/>
    </source>
</evidence>
<feature type="binding site" evidence="5">
    <location>
        <position position="355"/>
    </location>
    <ligand>
        <name>Ca(2+)</name>
        <dbReference type="ChEBI" id="CHEBI:29108"/>
    </ligand>
</feature>
<dbReference type="Gene3D" id="1.10.1400.10">
    <property type="match status" value="1"/>
</dbReference>
<keyword evidence="2" id="KW-0378">Hydrolase</keyword>
<dbReference type="Gene3D" id="2.30.120.10">
    <property type="match status" value="1"/>
</dbReference>
<dbReference type="GO" id="GO:0046872">
    <property type="term" value="F:metal ion binding"/>
    <property type="evidence" value="ECO:0007669"/>
    <property type="project" value="UniProtKB-KW"/>
</dbReference>
<dbReference type="PIRSF" id="PIRSF001227">
    <property type="entry name" value="Pen_acylase"/>
    <property type="match status" value="1"/>
</dbReference>
<keyword evidence="7" id="KW-1185">Reference proteome</keyword>
<dbReference type="InterPro" id="IPR014395">
    <property type="entry name" value="Pen/GL7ACA/AHL_acylase"/>
</dbReference>
<dbReference type="EMBL" id="MORL01000005">
    <property type="protein sequence ID" value="OIN58930.1"/>
    <property type="molecule type" value="Genomic_DNA"/>
</dbReference>
<dbReference type="PANTHER" id="PTHR34218">
    <property type="entry name" value="PEPTIDASE S45 PENICILLIN AMIDASE"/>
    <property type="match status" value="1"/>
</dbReference>
<dbReference type="Proteomes" id="UP000181790">
    <property type="component" value="Unassembled WGS sequence"/>
</dbReference>
<dbReference type="OrthoDB" id="9759796at2"/>
<organism evidence="6 7">
    <name type="scientific">Arsenicibacter rosenii</name>
    <dbReference type="NCBI Taxonomy" id="1750698"/>
    <lineage>
        <taxon>Bacteria</taxon>
        <taxon>Pseudomonadati</taxon>
        <taxon>Bacteroidota</taxon>
        <taxon>Cytophagia</taxon>
        <taxon>Cytophagales</taxon>
        <taxon>Spirosomataceae</taxon>
        <taxon>Arsenicibacter</taxon>
    </lineage>
</organism>